<keyword evidence="5 10" id="KW-0201">Cytochrome c-type biogenesis</keyword>
<evidence type="ECO:0000256" key="10">
    <source>
        <dbReference type="HAMAP-Rule" id="MF_01959"/>
    </source>
</evidence>
<keyword evidence="2 10" id="KW-0349">Heme</keyword>
<dbReference type="HAMAP" id="MF_01959">
    <property type="entry name" value="CcmE"/>
    <property type="match status" value="1"/>
</dbReference>
<dbReference type="OrthoDB" id="9793584at2"/>
<evidence type="ECO:0000256" key="9">
    <source>
        <dbReference type="ARBA" id="ARBA00023136"/>
    </source>
</evidence>
<dbReference type="RefSeq" id="WP_111347527.1">
    <property type="nucleotide sequence ID" value="NZ_JAIWKD010000004.1"/>
</dbReference>
<dbReference type="SUPFAM" id="SSF82093">
    <property type="entry name" value="Heme chaperone CcmE"/>
    <property type="match status" value="1"/>
</dbReference>
<feature type="binding site" description="covalent" evidence="10 11">
    <location>
        <position position="125"/>
    </location>
    <ligand>
        <name>heme</name>
        <dbReference type="ChEBI" id="CHEBI:30413"/>
    </ligand>
</feature>
<evidence type="ECO:0000256" key="1">
    <source>
        <dbReference type="ARBA" id="ARBA00004370"/>
    </source>
</evidence>
<evidence type="ECO:0000256" key="8">
    <source>
        <dbReference type="ARBA" id="ARBA00023004"/>
    </source>
</evidence>
<evidence type="ECO:0000256" key="12">
    <source>
        <dbReference type="SAM" id="MobiDB-lite"/>
    </source>
</evidence>
<evidence type="ECO:0000256" key="2">
    <source>
        <dbReference type="ARBA" id="ARBA00022617"/>
    </source>
</evidence>
<keyword evidence="8 10" id="KW-0408">Iron</keyword>
<evidence type="ECO:0000313" key="14">
    <source>
        <dbReference type="Proteomes" id="UP000249590"/>
    </source>
</evidence>
<dbReference type="GO" id="GO:0017004">
    <property type="term" value="P:cytochrome complex assembly"/>
    <property type="evidence" value="ECO:0007669"/>
    <property type="project" value="UniProtKB-KW"/>
</dbReference>
<organism evidence="13 14">
    <name type="scientific">Acuticoccus sediminis</name>
    <dbReference type="NCBI Taxonomy" id="2184697"/>
    <lineage>
        <taxon>Bacteria</taxon>
        <taxon>Pseudomonadati</taxon>
        <taxon>Pseudomonadota</taxon>
        <taxon>Alphaproteobacteria</taxon>
        <taxon>Hyphomicrobiales</taxon>
        <taxon>Amorphaceae</taxon>
        <taxon>Acuticoccus</taxon>
    </lineage>
</organism>
<dbReference type="NCBIfam" id="NF009731">
    <property type="entry name" value="PRK13254.1-5"/>
    <property type="match status" value="1"/>
</dbReference>
<feature type="compositionally biased region" description="Polar residues" evidence="12">
    <location>
        <begin position="161"/>
        <end position="172"/>
    </location>
</feature>
<dbReference type="InterPro" id="IPR012340">
    <property type="entry name" value="NA-bd_OB-fold"/>
</dbReference>
<dbReference type="GO" id="GO:0005886">
    <property type="term" value="C:plasma membrane"/>
    <property type="evidence" value="ECO:0007669"/>
    <property type="project" value="UniProtKB-SubCell"/>
</dbReference>
<keyword evidence="4 10" id="KW-0479">Metal-binding</keyword>
<evidence type="ECO:0000256" key="4">
    <source>
        <dbReference type="ARBA" id="ARBA00022723"/>
    </source>
</evidence>
<feature type="binding site" description="axial binding residue" evidence="10 11">
    <location>
        <position position="129"/>
    </location>
    <ligand>
        <name>heme</name>
        <dbReference type="ChEBI" id="CHEBI:30413"/>
    </ligand>
    <ligandPart>
        <name>Fe</name>
        <dbReference type="ChEBI" id="CHEBI:18248"/>
    </ligandPart>
</feature>
<keyword evidence="10" id="KW-1003">Cell membrane</keyword>
<feature type="topological domain" description="Extracellular" evidence="10">
    <location>
        <begin position="32"/>
        <end position="172"/>
    </location>
</feature>
<keyword evidence="7 10" id="KW-1133">Transmembrane helix</keyword>
<dbReference type="AlphaFoldDB" id="A0A8B2NSG3"/>
<evidence type="ECO:0000313" key="13">
    <source>
        <dbReference type="EMBL" id="RAI00999.1"/>
    </source>
</evidence>
<accession>A0A8B2NSG3</accession>
<dbReference type="NCBIfam" id="NF009727">
    <property type="entry name" value="PRK13254.1-1"/>
    <property type="match status" value="1"/>
</dbReference>
<protein>
    <recommendedName>
        <fullName evidence="10">Cytochrome c-type biogenesis protein CcmE</fullName>
    </recommendedName>
    <alternativeName>
        <fullName evidence="10">Cytochrome c maturation protein E</fullName>
    </alternativeName>
    <alternativeName>
        <fullName evidence="10">Heme chaperone CcmE</fullName>
    </alternativeName>
</protein>
<dbReference type="GO" id="GO:0046872">
    <property type="term" value="F:metal ion binding"/>
    <property type="evidence" value="ECO:0007669"/>
    <property type="project" value="UniProtKB-KW"/>
</dbReference>
<dbReference type="InterPro" id="IPR004329">
    <property type="entry name" value="CcmE"/>
</dbReference>
<reference evidence="13 14" key="1">
    <citation type="submission" date="2018-05" db="EMBL/GenBank/DDBJ databases">
        <title>Acuticoccus sediminis sp. nov., isolated from deep-sea sediment of Indian Ocean.</title>
        <authorList>
            <person name="Liu X."/>
            <person name="Lai Q."/>
            <person name="Du Y."/>
            <person name="Sun F."/>
            <person name="Zhang X."/>
            <person name="Wang S."/>
            <person name="Shao Z."/>
        </authorList>
    </citation>
    <scope>NUCLEOTIDE SEQUENCE [LARGE SCALE GENOMIC DNA]</scope>
    <source>
        <strain evidence="13 14">PTG4-2</strain>
    </source>
</reference>
<dbReference type="Gene3D" id="2.40.50.140">
    <property type="entry name" value="Nucleic acid-binding proteins"/>
    <property type="match status" value="1"/>
</dbReference>
<evidence type="ECO:0000256" key="7">
    <source>
        <dbReference type="ARBA" id="ARBA00022989"/>
    </source>
</evidence>
<evidence type="ECO:0000256" key="6">
    <source>
        <dbReference type="ARBA" id="ARBA00022968"/>
    </source>
</evidence>
<evidence type="ECO:0000256" key="11">
    <source>
        <dbReference type="PIRSR" id="PIRSR604329-50"/>
    </source>
</evidence>
<keyword evidence="9 10" id="KW-0472">Membrane</keyword>
<keyword evidence="3 10" id="KW-0812">Transmembrane</keyword>
<dbReference type="Pfam" id="PF03100">
    <property type="entry name" value="CcmE"/>
    <property type="match status" value="1"/>
</dbReference>
<dbReference type="GO" id="GO:0020037">
    <property type="term" value="F:heme binding"/>
    <property type="evidence" value="ECO:0007669"/>
    <property type="project" value="InterPro"/>
</dbReference>
<evidence type="ECO:0000256" key="5">
    <source>
        <dbReference type="ARBA" id="ARBA00022748"/>
    </source>
</evidence>
<feature type="region of interest" description="Disordered" evidence="12">
    <location>
        <begin position="140"/>
        <end position="172"/>
    </location>
</feature>
<keyword evidence="6 10" id="KW-0735">Signal-anchor</keyword>
<comment type="subcellular location">
    <subcellularLocation>
        <location evidence="10">Cell membrane</location>
        <topology evidence="10">Single-pass type II membrane protein</topology>
    </subcellularLocation>
    <subcellularLocation>
        <location evidence="1">Membrane</location>
    </subcellularLocation>
</comment>
<feature type="topological domain" description="Cytoplasmic" evidence="10">
    <location>
        <begin position="1"/>
        <end position="10"/>
    </location>
</feature>
<evidence type="ECO:0000256" key="3">
    <source>
        <dbReference type="ARBA" id="ARBA00022692"/>
    </source>
</evidence>
<dbReference type="PANTHER" id="PTHR34128">
    <property type="entry name" value="CYTOCHROME C-TYPE BIOGENESIS PROTEIN CCME HOMOLOG, MITOCHONDRIAL"/>
    <property type="match status" value="1"/>
</dbReference>
<proteinExistence type="inferred from homology"/>
<name>A0A8B2NSG3_9HYPH</name>
<comment type="caution">
    <text evidence="13">The sequence shown here is derived from an EMBL/GenBank/DDBJ whole genome shotgun (WGS) entry which is preliminary data.</text>
</comment>
<dbReference type="EMBL" id="QHHQ01000003">
    <property type="protein sequence ID" value="RAI00999.1"/>
    <property type="molecule type" value="Genomic_DNA"/>
</dbReference>
<comment type="similarity">
    <text evidence="10">Belongs to the CcmE/CycJ family.</text>
</comment>
<gene>
    <name evidence="10" type="primary">ccmE</name>
    <name evidence="10" type="synonym">cycJ</name>
    <name evidence="13" type="ORF">DLJ53_17385</name>
</gene>
<dbReference type="GO" id="GO:0017003">
    <property type="term" value="P:protein-heme linkage"/>
    <property type="evidence" value="ECO:0007669"/>
    <property type="project" value="UniProtKB-UniRule"/>
</dbReference>
<keyword evidence="14" id="KW-1185">Reference proteome</keyword>
<sequence>MTRRGRKARRLALVGVAGLAIAAAAALVLYGLGDRITYAATPTELKQSVHPAGARVRLGGLVEEGSVQRGSDGEVVFAVTDTVNHVPVAYTGILPDLFREGQGVVTEGVMDPSGTLKADTVLARHDENYMPKEVVDSLKAQGRWKEGEEARTGMQGLAKTATENPDQTIPKE</sequence>
<dbReference type="InterPro" id="IPR036127">
    <property type="entry name" value="CcmE-like_sf"/>
</dbReference>
<dbReference type="Proteomes" id="UP000249590">
    <property type="component" value="Unassembled WGS sequence"/>
</dbReference>
<dbReference type="PANTHER" id="PTHR34128:SF2">
    <property type="entry name" value="CYTOCHROME C-TYPE BIOGENESIS PROTEIN CCME HOMOLOG, MITOCHONDRIAL"/>
    <property type="match status" value="1"/>
</dbReference>
<comment type="function">
    <text evidence="10">Heme chaperone required for the biogenesis of c-type cytochromes. Transiently binds heme delivered by CcmC and transfers the heme to apo-cytochromes in a process facilitated by CcmF and CcmH.</text>
</comment>